<keyword evidence="3" id="KW-1185">Reference proteome</keyword>
<dbReference type="EMBL" id="CP014864">
    <property type="protein sequence ID" value="AMX01613.1"/>
    <property type="molecule type" value="Genomic_DNA"/>
</dbReference>
<evidence type="ECO:0000313" key="2">
    <source>
        <dbReference type="EMBL" id="AMX01613.1"/>
    </source>
</evidence>
<evidence type="ECO:0000313" key="3">
    <source>
        <dbReference type="Proteomes" id="UP000076077"/>
    </source>
</evidence>
<dbReference type="GO" id="GO:0016787">
    <property type="term" value="F:hydrolase activity"/>
    <property type="evidence" value="ECO:0007669"/>
    <property type="project" value="InterPro"/>
</dbReference>
<sequence>MIKILRPSSLALAASSLILSAHALAEPGDYGFWTTLGNLFNPPKANAPVTPEQAQGMYPLSLHDPDFDDGFDPGDYDNWQKVDVPISTGAMCGNGSPYKFFVYRVPDTSNTIFYFEGGGACWDYESCSGQAGIRGARNPNGIPDNYVQNINLLDFQNTANLATAAVSPLIYTHHPYNQFKTGEWNLVYVPYCTGDIYVGDKTEIYQDPTGQNPDLIWHHNGLRNVQAVVSWVKNNLQKPEQVLAAGCSAGSIGALLNYSKLRADMDATYGYLIDDSGPLFHAPLNSDDIASYPSVPLHKEVLRSWTTYTAGGDPRETNPINFLSSITPGFNSNELASLYKALSDKFPEDRLGITHFLADGNFSSYSYERFHEDIYSDPNGESRLNKLREKWQWDTHNNLIPLLDQTSNWGYYFPMFRDFNESHCTTILDLEYGEIAEHGLVLRDFLNNIVNYQGGAIIRAYETDKVSDFENNHSWFYDLVDGLL</sequence>
<dbReference type="PANTHER" id="PTHR21562">
    <property type="entry name" value="NOTUM-RELATED"/>
    <property type="match status" value="1"/>
</dbReference>
<dbReference type="Proteomes" id="UP000076077">
    <property type="component" value="Chromosome"/>
</dbReference>
<dbReference type="InterPro" id="IPR029058">
    <property type="entry name" value="AB_hydrolase_fold"/>
</dbReference>
<dbReference type="KEGG" id="mthd:A3224_02590"/>
<proteinExistence type="predicted"/>
<dbReference type="SUPFAM" id="SSF53474">
    <property type="entry name" value="alpha/beta-Hydrolases"/>
    <property type="match status" value="1"/>
</dbReference>
<accession>A0A143HIX0</accession>
<keyword evidence="1" id="KW-0732">Signal</keyword>
<dbReference type="AlphaFoldDB" id="A0A143HIX0"/>
<dbReference type="OrthoDB" id="9802991at2"/>
<dbReference type="GeneID" id="76606936"/>
<organism evidence="2 3">
    <name type="scientific">Microbulbifer thermotolerans</name>
    <dbReference type="NCBI Taxonomy" id="252514"/>
    <lineage>
        <taxon>Bacteria</taxon>
        <taxon>Pseudomonadati</taxon>
        <taxon>Pseudomonadota</taxon>
        <taxon>Gammaproteobacteria</taxon>
        <taxon>Cellvibrionales</taxon>
        <taxon>Microbulbiferaceae</taxon>
        <taxon>Microbulbifer</taxon>
    </lineage>
</organism>
<feature type="chain" id="PRO_5007509552" description="Pectinacetylesterase" evidence="1">
    <location>
        <begin position="26"/>
        <end position="484"/>
    </location>
</feature>
<feature type="signal peptide" evidence="1">
    <location>
        <begin position="1"/>
        <end position="25"/>
    </location>
</feature>
<dbReference type="RefSeq" id="WP_067151085.1">
    <property type="nucleotide sequence ID" value="NZ_CP014864.1"/>
</dbReference>
<protein>
    <recommendedName>
        <fullName evidence="4">Pectinacetylesterase</fullName>
    </recommendedName>
</protein>
<dbReference type="PANTHER" id="PTHR21562:SF83">
    <property type="entry name" value="PECTIN ACETYLESTERASE 4"/>
    <property type="match status" value="1"/>
</dbReference>
<name>A0A143HIX0_MICTH</name>
<reference evidence="3" key="1">
    <citation type="submission" date="2016-03" db="EMBL/GenBank/DDBJ databases">
        <authorList>
            <person name="Lee Y.-S."/>
            <person name="Choi Y.-L."/>
        </authorList>
    </citation>
    <scope>NUCLEOTIDE SEQUENCE [LARGE SCALE GENOMIC DNA]</scope>
    <source>
        <strain evidence="3">DAU221</strain>
    </source>
</reference>
<dbReference type="InterPro" id="IPR004963">
    <property type="entry name" value="PAE/NOTUM"/>
</dbReference>
<gene>
    <name evidence="2" type="ORF">A3224_02590</name>
</gene>
<evidence type="ECO:0000256" key="1">
    <source>
        <dbReference type="SAM" id="SignalP"/>
    </source>
</evidence>
<dbReference type="Pfam" id="PF03283">
    <property type="entry name" value="PAE"/>
    <property type="match status" value="1"/>
</dbReference>
<dbReference type="STRING" id="252514.A3224_02590"/>
<evidence type="ECO:0008006" key="4">
    <source>
        <dbReference type="Google" id="ProtNLM"/>
    </source>
</evidence>